<reference evidence="8 9" key="1">
    <citation type="submission" date="2019-08" db="EMBL/GenBank/DDBJ databases">
        <title>The genome sequence of a newly discovered highly antifungal drug resistant Aspergillus species, Aspergillus tanneri NIH 1004.</title>
        <authorList>
            <person name="Mounaud S."/>
            <person name="Singh I."/>
            <person name="Joardar V."/>
            <person name="Pakala S."/>
            <person name="Pakala S."/>
            <person name="Venepally P."/>
            <person name="Chung J.K."/>
            <person name="Losada L."/>
            <person name="Nierman W.C."/>
        </authorList>
    </citation>
    <scope>NUCLEOTIDE SEQUENCE [LARGE SCALE GENOMIC DNA]</scope>
    <source>
        <strain evidence="8 9">NIH1004</strain>
    </source>
</reference>
<name>A0A5M9MKJ0_9EURO</name>
<feature type="transmembrane region" description="Helical" evidence="6">
    <location>
        <begin position="684"/>
        <end position="704"/>
    </location>
</feature>
<dbReference type="VEuPathDB" id="FungiDB:EYZ11_007906"/>
<comment type="caution">
    <text evidence="8">The sequence shown here is derived from an EMBL/GenBank/DDBJ whole genome shotgun (WGS) entry which is preliminary data.</text>
</comment>
<feature type="transmembrane region" description="Helical" evidence="6">
    <location>
        <begin position="438"/>
        <end position="460"/>
    </location>
</feature>
<accession>A0A5M9MKJ0</accession>
<comment type="function">
    <text evidence="6">Probably involved in transport through the plasma membrane.</text>
</comment>
<dbReference type="AlphaFoldDB" id="A0A5M9MKJ0"/>
<evidence type="ECO:0000313" key="9">
    <source>
        <dbReference type="Proteomes" id="UP000324241"/>
    </source>
</evidence>
<feature type="transmembrane region" description="Helical" evidence="6">
    <location>
        <begin position="401"/>
        <end position="418"/>
    </location>
</feature>
<feature type="transmembrane region" description="Helical" evidence="6">
    <location>
        <begin position="650"/>
        <end position="672"/>
    </location>
</feature>
<dbReference type="RefSeq" id="XP_033426889.1">
    <property type="nucleotide sequence ID" value="XM_033570857.1"/>
</dbReference>
<evidence type="ECO:0000256" key="6">
    <source>
        <dbReference type="RuleBase" id="RU368066"/>
    </source>
</evidence>
<proteinExistence type="inferred from homology"/>
<dbReference type="PANTHER" id="PTHR12385:SF88">
    <property type="entry name" value="CHOLINE TRANSPORTER-LIKE PROTEIN CTL1"/>
    <property type="match status" value="1"/>
</dbReference>
<feature type="region of interest" description="Disordered" evidence="7">
    <location>
        <begin position="144"/>
        <end position="193"/>
    </location>
</feature>
<evidence type="ECO:0000256" key="4">
    <source>
        <dbReference type="ARBA" id="ARBA00022989"/>
    </source>
</evidence>
<evidence type="ECO:0000256" key="1">
    <source>
        <dbReference type="ARBA" id="ARBA00004141"/>
    </source>
</evidence>
<evidence type="ECO:0000313" key="8">
    <source>
        <dbReference type="EMBL" id="KAA8647528.1"/>
    </source>
</evidence>
<organism evidence="8 9">
    <name type="scientific">Aspergillus tanneri</name>
    <dbReference type="NCBI Taxonomy" id="1220188"/>
    <lineage>
        <taxon>Eukaryota</taxon>
        <taxon>Fungi</taxon>
        <taxon>Dikarya</taxon>
        <taxon>Ascomycota</taxon>
        <taxon>Pezizomycotina</taxon>
        <taxon>Eurotiomycetes</taxon>
        <taxon>Eurotiomycetidae</taxon>
        <taxon>Eurotiales</taxon>
        <taxon>Aspergillaceae</taxon>
        <taxon>Aspergillus</taxon>
        <taxon>Aspergillus subgen. Circumdati</taxon>
    </lineage>
</organism>
<dbReference type="Proteomes" id="UP000324241">
    <property type="component" value="Unassembled WGS sequence"/>
</dbReference>
<dbReference type="Pfam" id="PF04515">
    <property type="entry name" value="Choline_transpo"/>
    <property type="match status" value="1"/>
</dbReference>
<sequence length="751" mass="83361">MLLLFSGPIESADISHYRIDASRFLAQSQSRLGPRHNEPRRDYRLTQQENTHLLSSRPFLPRMTVDPYQPTASQTSNFRIGSRSLIQPAPLFYSAADEFREDDENECEREIADFYALQKSRRHFGSIHLRDSSEMDEDDISTFHEHKLPNSNASRKSKGIRSSWRDSESNRGRHNATADTARKSTQNGGSSCRARENLFNVRLDDTIGFDYYMDKASSETGDDDPPSIQRFREQPGYRKGSLGIDSSFIPTETDKRTRLESGLPEIPSDSCQASAPLGSLESPAYDAFWGHLFLTALACLLATAFLVYLHTSAPSGDRSKWGDTVYLTIHGSFYLLAVYTAISILISLVWLALLRSHVRQLVYVVMFAVPVILYSFSLYTFFSSFKGAWHGISIQDKLMRWGSIVPFLLGSMWTYNVIRGRHAIGRAIEVLEFACRILAANIELLALGLGILIFIVLWTWIWMLMFTRVFLVGHVSESKFFINLSSWWLGAYFIIVYLWSLGVVAGIQRAVTAATVSQWYFHRLARPAPTSRQVVQAAIVHSLTALFGTICLSRLVALSVRLPFVLLPSRITSVLSLFAYSLVPTPIVALTDPLALTYGAIHSQPLVISACGLARIHLSPRITTPTPALHPRSWSHEGVAHLDSYRISKLILHAARLMTSLALGFGGWVSAARNLGVGGVRGSMYAYLVGLIAGTIGWSVLGAIEGIIADIVDASVICWSSETGTNGGEARYCREAGWLFGNEPKVGGSQA</sequence>
<keyword evidence="5 6" id="KW-0472">Membrane</keyword>
<keyword evidence="4 6" id="KW-1133">Transmembrane helix</keyword>
<evidence type="ECO:0000256" key="2">
    <source>
        <dbReference type="ARBA" id="ARBA00007168"/>
    </source>
</evidence>
<gene>
    <name evidence="8" type="ORF">ATNIH1004_006221</name>
</gene>
<comment type="subcellular location">
    <subcellularLocation>
        <location evidence="6">Cell membrane</location>
        <topology evidence="6">Multi-pass membrane protein</topology>
    </subcellularLocation>
    <subcellularLocation>
        <location evidence="1">Membrane</location>
        <topology evidence="1">Multi-pass membrane protein</topology>
    </subcellularLocation>
</comment>
<feature type="transmembrane region" description="Helical" evidence="6">
    <location>
        <begin position="361"/>
        <end position="381"/>
    </location>
</feature>
<dbReference type="GO" id="GO:0005886">
    <property type="term" value="C:plasma membrane"/>
    <property type="evidence" value="ECO:0007669"/>
    <property type="project" value="UniProtKB-SubCell"/>
</dbReference>
<dbReference type="EMBL" id="QUQM01000004">
    <property type="protein sequence ID" value="KAA8647528.1"/>
    <property type="molecule type" value="Genomic_DNA"/>
</dbReference>
<evidence type="ECO:0000256" key="3">
    <source>
        <dbReference type="ARBA" id="ARBA00022692"/>
    </source>
</evidence>
<dbReference type="InterPro" id="IPR007603">
    <property type="entry name" value="Choline_transptr-like"/>
</dbReference>
<dbReference type="OrthoDB" id="420519at2759"/>
<feature type="transmembrane region" description="Helical" evidence="6">
    <location>
        <begin position="331"/>
        <end position="354"/>
    </location>
</feature>
<evidence type="ECO:0000256" key="7">
    <source>
        <dbReference type="SAM" id="MobiDB-lite"/>
    </source>
</evidence>
<dbReference type="GeneID" id="54328923"/>
<keyword evidence="3 6" id="KW-0812">Transmembrane</keyword>
<feature type="transmembrane region" description="Helical" evidence="6">
    <location>
        <begin position="288"/>
        <end position="311"/>
    </location>
</feature>
<feature type="transmembrane region" description="Helical" evidence="6">
    <location>
        <begin position="480"/>
        <end position="499"/>
    </location>
</feature>
<protein>
    <recommendedName>
        <fullName evidence="6">Protein PNS1</fullName>
    </recommendedName>
</protein>
<dbReference type="PANTHER" id="PTHR12385">
    <property type="entry name" value="CHOLINE TRANSPORTER-LIKE (SLC FAMILY 44)"/>
    <property type="match status" value="1"/>
</dbReference>
<evidence type="ECO:0000256" key="5">
    <source>
        <dbReference type="ARBA" id="ARBA00023136"/>
    </source>
</evidence>
<dbReference type="GO" id="GO:0022857">
    <property type="term" value="F:transmembrane transporter activity"/>
    <property type="evidence" value="ECO:0007669"/>
    <property type="project" value="UniProtKB-UniRule"/>
</dbReference>
<comment type="similarity">
    <text evidence="2 6">Belongs to the CTL (choline transporter-like) family.</text>
</comment>